<organism evidence="3 4">
    <name type="scientific">Giardia muris</name>
    <dbReference type="NCBI Taxonomy" id="5742"/>
    <lineage>
        <taxon>Eukaryota</taxon>
        <taxon>Metamonada</taxon>
        <taxon>Diplomonadida</taxon>
        <taxon>Hexamitidae</taxon>
        <taxon>Giardiinae</taxon>
        <taxon>Giardia</taxon>
    </lineage>
</organism>
<keyword evidence="1" id="KW-0812">Transmembrane</keyword>
<dbReference type="InterPro" id="IPR000727">
    <property type="entry name" value="T_SNARE_dom"/>
</dbReference>
<protein>
    <submittedName>
        <fullName evidence="3">Qc-SNARE 3</fullName>
    </submittedName>
</protein>
<gene>
    <name evidence="3" type="ORF">GMRT_12740</name>
</gene>
<dbReference type="Proteomes" id="UP000315496">
    <property type="component" value="Chromosome 2"/>
</dbReference>
<keyword evidence="4" id="KW-1185">Reference proteome</keyword>
<evidence type="ECO:0000313" key="4">
    <source>
        <dbReference type="Proteomes" id="UP000315496"/>
    </source>
</evidence>
<feature type="transmembrane region" description="Helical" evidence="1">
    <location>
        <begin position="199"/>
        <end position="217"/>
    </location>
</feature>
<keyword evidence="1" id="KW-0472">Membrane</keyword>
<evidence type="ECO:0000256" key="1">
    <source>
        <dbReference type="SAM" id="Phobius"/>
    </source>
</evidence>
<evidence type="ECO:0000313" key="3">
    <source>
        <dbReference type="EMBL" id="TNJ28576.1"/>
    </source>
</evidence>
<name>A0A4Z1SRR7_GIAMU</name>
<dbReference type="PROSITE" id="PS50192">
    <property type="entry name" value="T_SNARE"/>
    <property type="match status" value="1"/>
</dbReference>
<dbReference type="VEuPathDB" id="GiardiaDB:GMRT_12740"/>
<comment type="caution">
    <text evidence="3">The sequence shown here is derived from an EMBL/GenBank/DDBJ whole genome shotgun (WGS) entry which is preliminary data.</text>
</comment>
<dbReference type="Gene3D" id="1.20.5.110">
    <property type="match status" value="1"/>
</dbReference>
<proteinExistence type="predicted"/>
<keyword evidence="1" id="KW-1133">Transmembrane helix</keyword>
<reference evidence="3 4" key="1">
    <citation type="submission" date="2019-05" db="EMBL/GenBank/DDBJ databases">
        <title>The compact genome of Giardia muris reveals important steps in the evolution of intestinal protozoan parasites.</title>
        <authorList>
            <person name="Xu F."/>
            <person name="Jimenez-Gonzalez A."/>
            <person name="Einarsson E."/>
            <person name="Astvaldsson A."/>
            <person name="Peirasmaki D."/>
            <person name="Eckmann L."/>
            <person name="Andersson J.O."/>
            <person name="Svard S.G."/>
            <person name="Jerlstrom-Hultqvist J."/>
        </authorList>
    </citation>
    <scope>NUCLEOTIDE SEQUENCE [LARGE SCALE GENOMIC DNA]</scope>
    <source>
        <strain evidence="3 4">Roberts-Thomson</strain>
    </source>
</reference>
<feature type="domain" description="T-SNARE coiled-coil homology" evidence="2">
    <location>
        <begin position="128"/>
        <end position="190"/>
    </location>
</feature>
<evidence type="ECO:0000259" key="2">
    <source>
        <dbReference type="PROSITE" id="PS50192"/>
    </source>
</evidence>
<dbReference type="EMBL" id="VDLU01000002">
    <property type="protein sequence ID" value="TNJ28576.1"/>
    <property type="molecule type" value="Genomic_DNA"/>
</dbReference>
<accession>A0A4Z1SRR7</accession>
<sequence>MSDTNDNQKLDELNADIQALRGQLVDLQGKHGKLSGSDTLGSGDAELLASLRQDLVVVGKKLAKIKEDARGLEGSLSMIAKHDLTKKIDHCSTTYQQLRKNVTAIRTGPAVEVGLDQVPDYVAPEFLQELAEKKQEKIETLAITVKQMNQIQGRITEKLDEGAEIMDDVENGIVRAHGNIDRSVSRMKLFQTYLKRNKAPIACCLLSFIIMIIFWSSKAFCEWGLTWQCP</sequence>
<dbReference type="AlphaFoldDB" id="A0A4Z1SRR7"/>
<dbReference type="OrthoDB" id="10252676at2759"/>